<proteinExistence type="predicted"/>
<dbReference type="RefSeq" id="WP_107324987.1">
    <property type="nucleotide sequence ID" value="NZ_NHSP01000076.1"/>
</dbReference>
<sequence length="354" mass="36599">MKKILLASTALVMTAGIAAAEIKLSGSAEMGIVGGGNDNINFATDGETQFHNDLTLSVEATGETDTGLSFGVSFDFSKEDEGNENGNIVLDNEAAFISGAYGTLTLGEIDGAMDWAITETTGNPGTIGDDETMHAGYLGAFGDGAYDNQILRYDYAMGDFAFAVSAEMDDTGERDAGYAVGVKYNTDMGGIGLGLGLAYQSFELGNSKDGATAIVSSWLPGNIADFAGVTSDTSYTLDGIADVDVVAVSATADFNNGFKAGIAYSDWQSEVGGVTLLDFTQTQISAGYETGPYAIGANYGIYDIDNGPEIEGWGIAASYDLGGGAKVHAGYADSDADGVDRSFETWSLGVAMSF</sequence>
<gene>
    <name evidence="3" type="ORF">C5F46_08795</name>
</gene>
<dbReference type="InterPro" id="IPR033900">
    <property type="entry name" value="Gram_neg_porin_domain"/>
</dbReference>
<dbReference type="Gene3D" id="2.40.160.10">
    <property type="entry name" value="Porin"/>
    <property type="match status" value="1"/>
</dbReference>
<dbReference type="InterPro" id="IPR023614">
    <property type="entry name" value="Porin_dom_sf"/>
</dbReference>
<comment type="caution">
    <text evidence="3">The sequence shown here is derived from an EMBL/GenBank/DDBJ whole genome shotgun (WGS) entry which is preliminary data.</text>
</comment>
<keyword evidence="4" id="KW-1185">Reference proteome</keyword>
<evidence type="ECO:0000313" key="3">
    <source>
        <dbReference type="EMBL" id="PTE17471.1"/>
    </source>
</evidence>
<dbReference type="GO" id="GO:0016020">
    <property type="term" value="C:membrane"/>
    <property type="evidence" value="ECO:0007669"/>
    <property type="project" value="InterPro"/>
</dbReference>
<organism evidence="3 4">
    <name type="scientific">Phaeovulum veldkampii DSM 11550</name>
    <dbReference type="NCBI Taxonomy" id="1185920"/>
    <lineage>
        <taxon>Bacteria</taxon>
        <taxon>Pseudomonadati</taxon>
        <taxon>Pseudomonadota</taxon>
        <taxon>Alphaproteobacteria</taxon>
        <taxon>Rhodobacterales</taxon>
        <taxon>Paracoccaceae</taxon>
        <taxon>Phaeovulum</taxon>
    </lineage>
</organism>
<dbReference type="SUPFAM" id="SSF56935">
    <property type="entry name" value="Porins"/>
    <property type="match status" value="1"/>
</dbReference>
<dbReference type="Pfam" id="PF13609">
    <property type="entry name" value="Porin_4"/>
    <property type="match status" value="1"/>
</dbReference>
<evidence type="ECO:0000313" key="4">
    <source>
        <dbReference type="Proteomes" id="UP000241899"/>
    </source>
</evidence>
<keyword evidence="1" id="KW-0732">Signal</keyword>
<feature type="signal peptide" evidence="1">
    <location>
        <begin position="1"/>
        <end position="20"/>
    </location>
</feature>
<feature type="chain" id="PRO_5015480332" evidence="1">
    <location>
        <begin position="21"/>
        <end position="354"/>
    </location>
</feature>
<feature type="domain" description="Porin" evidence="2">
    <location>
        <begin position="7"/>
        <end position="338"/>
    </location>
</feature>
<evidence type="ECO:0000256" key="1">
    <source>
        <dbReference type="SAM" id="SignalP"/>
    </source>
</evidence>
<dbReference type="OrthoDB" id="7326315at2"/>
<protein>
    <submittedName>
        <fullName evidence="3">Porin</fullName>
    </submittedName>
</protein>
<reference evidence="3 4" key="1">
    <citation type="submission" date="2018-03" db="EMBL/GenBank/DDBJ databases">
        <title>Rhodobacter veldkampii.</title>
        <authorList>
            <person name="Meyer T.E."/>
            <person name="Miller S."/>
            <person name="Lodha T."/>
            <person name="Gandham S."/>
            <person name="Chintalapati S."/>
            <person name="Chintalapati V.R."/>
        </authorList>
    </citation>
    <scope>NUCLEOTIDE SEQUENCE [LARGE SCALE GENOMIC DNA]</scope>
    <source>
        <strain evidence="3 4">DSM 11550</strain>
    </source>
</reference>
<dbReference type="AlphaFoldDB" id="A0A2T4JHT1"/>
<dbReference type="EMBL" id="PZKF01000017">
    <property type="protein sequence ID" value="PTE17471.1"/>
    <property type="molecule type" value="Genomic_DNA"/>
</dbReference>
<dbReference type="GO" id="GO:0015288">
    <property type="term" value="F:porin activity"/>
    <property type="evidence" value="ECO:0007669"/>
    <property type="project" value="InterPro"/>
</dbReference>
<accession>A0A2T4JHT1</accession>
<evidence type="ECO:0000259" key="2">
    <source>
        <dbReference type="Pfam" id="PF13609"/>
    </source>
</evidence>
<name>A0A2T4JHT1_9RHOB</name>
<dbReference type="Proteomes" id="UP000241899">
    <property type="component" value="Unassembled WGS sequence"/>
</dbReference>